<keyword evidence="1" id="KW-0732">Signal</keyword>
<dbReference type="EMBL" id="GGFJ01013609">
    <property type="protein sequence ID" value="MBW62750.1"/>
    <property type="molecule type" value="Transcribed_RNA"/>
</dbReference>
<reference evidence="2" key="1">
    <citation type="submission" date="2018-01" db="EMBL/GenBank/DDBJ databases">
        <title>An insight into the sialome of Amazonian anophelines.</title>
        <authorList>
            <person name="Ribeiro J.M."/>
            <person name="Scarpassa V."/>
            <person name="Calvo E."/>
        </authorList>
    </citation>
    <scope>NUCLEOTIDE SEQUENCE</scope>
    <source>
        <tissue evidence="2">Salivary glands</tissue>
    </source>
</reference>
<organism evidence="2">
    <name type="scientific">Anopheles marajoara</name>
    <dbReference type="NCBI Taxonomy" id="58244"/>
    <lineage>
        <taxon>Eukaryota</taxon>
        <taxon>Metazoa</taxon>
        <taxon>Ecdysozoa</taxon>
        <taxon>Arthropoda</taxon>
        <taxon>Hexapoda</taxon>
        <taxon>Insecta</taxon>
        <taxon>Pterygota</taxon>
        <taxon>Neoptera</taxon>
        <taxon>Endopterygota</taxon>
        <taxon>Diptera</taxon>
        <taxon>Nematocera</taxon>
        <taxon>Culicoidea</taxon>
        <taxon>Culicidae</taxon>
        <taxon>Anophelinae</taxon>
        <taxon>Anopheles</taxon>
    </lineage>
</organism>
<evidence type="ECO:0000256" key="1">
    <source>
        <dbReference type="SAM" id="SignalP"/>
    </source>
</evidence>
<name>A0A2M4CBP2_9DIPT</name>
<sequence>MIYSILFIYTTFTISSSAVAVPIPPIPLPYQISSGSARLERNVTDNRSVGQTPPAAALDSFPISLHTVAPSSRAEGGRK</sequence>
<proteinExistence type="predicted"/>
<accession>A0A2M4CBP2</accession>
<dbReference type="AlphaFoldDB" id="A0A2M4CBP2"/>
<protein>
    <submittedName>
        <fullName evidence="2">Putative secreted protein</fullName>
    </submittedName>
</protein>
<feature type="signal peptide" evidence="1">
    <location>
        <begin position="1"/>
        <end position="20"/>
    </location>
</feature>
<feature type="chain" id="PRO_5014824504" evidence="1">
    <location>
        <begin position="21"/>
        <end position="79"/>
    </location>
</feature>
<evidence type="ECO:0000313" key="2">
    <source>
        <dbReference type="EMBL" id="MBW62750.1"/>
    </source>
</evidence>